<evidence type="ECO:0000313" key="1">
    <source>
        <dbReference type="EMBL" id="BAB90445.1"/>
    </source>
</evidence>
<sequence length="99" mass="10994">MVVFDGLRGSVLAQTQQDHIEDKKQQTSNANTSRHSIKILDPYTASSCLVGLIGFPIIGIRKMEIKAYYDQIISHTGGETIFRRSADFHNSPGCNKNRG</sequence>
<dbReference type="EMBL" id="AP003709">
    <property type="protein sequence ID" value="BAB90445.1"/>
    <property type="molecule type" value="Genomic_DNA"/>
</dbReference>
<protein>
    <submittedName>
        <fullName evidence="1">Uncharacterized protein</fullName>
    </submittedName>
</protein>
<reference evidence="1" key="1">
    <citation type="journal article" date="2002" name="Nature">
        <title>The genome sequence and structure of rice chromosome 1.</title>
        <authorList>
            <person name="Sasaki T."/>
            <person name="Matsumoto T."/>
            <person name="Yamamoto K."/>
            <person name="Sakata K."/>
            <person name="Baba T."/>
            <person name="Katayose Y."/>
            <person name="Wu J."/>
            <person name="Niimura Y."/>
            <person name="Cheng Z."/>
            <person name="Nagamura Y."/>
            <person name="Antonio B.A."/>
            <person name="Kanamori H."/>
            <person name="Hosokawa S."/>
            <person name="Masukawa M."/>
            <person name="Arikawa K."/>
            <person name="Chiden Y."/>
            <person name="Hayashi M."/>
            <person name="Okamoto M."/>
            <person name="Ando T."/>
            <person name="Aoki H."/>
            <person name="Arita K."/>
            <person name="Hamada M."/>
            <person name="Harada C."/>
            <person name="Hijishita S."/>
            <person name="Honda M."/>
            <person name="Ichikawa Y."/>
            <person name="Idonuma A."/>
            <person name="Iijima M."/>
            <person name="Ikeda M."/>
            <person name="Ikeno M."/>
            <person name="Itoh S."/>
            <person name="Itoh T."/>
            <person name="Itoh Y."/>
            <person name="Itoh Y."/>
            <person name="Iwabuchi A."/>
            <person name="Kamiya K."/>
            <person name="Karasawa W."/>
            <person name="Katagiri S."/>
            <person name="Kikuta A."/>
            <person name="Kobayashi N."/>
            <person name="Kono I."/>
            <person name="Machita K."/>
            <person name="Maehara T."/>
            <person name="Mizuno H."/>
            <person name="Mizubayashi T."/>
            <person name="Mukai Y."/>
            <person name="Nagasaki H."/>
            <person name="Nakashima M."/>
            <person name="Nakama Y."/>
            <person name="Nakamichi Y."/>
            <person name="Nakamura M."/>
            <person name="Namiki N."/>
            <person name="Negishi M."/>
            <person name="Ohta I."/>
            <person name="Ono N."/>
            <person name="Saji S."/>
            <person name="Sakai K."/>
            <person name="Shibata M."/>
            <person name="Shimokawa T."/>
            <person name="Shomura A."/>
            <person name="Song J."/>
            <person name="Takazaki Y."/>
            <person name="Terasawa K."/>
            <person name="Tsuji K."/>
            <person name="Waki K."/>
            <person name="Yamagata H."/>
            <person name="Yamane H."/>
            <person name="Yoshiki S."/>
            <person name="Yoshihara R."/>
            <person name="Yukawa K."/>
            <person name="Zhong H."/>
            <person name="Iwama H."/>
            <person name="Endo T."/>
            <person name="Ito H."/>
            <person name="Hahn J.H."/>
            <person name="Kim H.I."/>
            <person name="Eun M.Y."/>
            <person name="Yano M."/>
            <person name="Jiang J."/>
            <person name="Gojobori T."/>
        </authorList>
    </citation>
    <scope>NUCLEOTIDE SEQUENCE [LARGE SCALE GENOMIC DNA]</scope>
</reference>
<dbReference type="Proteomes" id="UP000817658">
    <property type="component" value="Chromosome 1"/>
</dbReference>
<proteinExistence type="predicted"/>
<accession>Q8RZH5</accession>
<name>Q8RZH5_ORYSJ</name>
<organism evidence="1">
    <name type="scientific">Oryza sativa subsp. japonica</name>
    <name type="common">Rice</name>
    <dbReference type="NCBI Taxonomy" id="39947"/>
    <lineage>
        <taxon>Eukaryota</taxon>
        <taxon>Viridiplantae</taxon>
        <taxon>Streptophyta</taxon>
        <taxon>Embryophyta</taxon>
        <taxon>Tracheophyta</taxon>
        <taxon>Spermatophyta</taxon>
        <taxon>Magnoliopsida</taxon>
        <taxon>Liliopsida</taxon>
        <taxon>Poales</taxon>
        <taxon>Poaceae</taxon>
        <taxon>BOP clade</taxon>
        <taxon>Oryzoideae</taxon>
        <taxon>Oryzeae</taxon>
        <taxon>Oryzinae</taxon>
        <taxon>Oryza</taxon>
        <taxon>Oryza sativa</taxon>
    </lineage>
</organism>
<dbReference type="AlphaFoldDB" id="Q8RZH5"/>
<gene>
    <name evidence="1" type="primary">OSJNBb0006H05.23</name>
</gene>